<dbReference type="PROSITE" id="PS51257">
    <property type="entry name" value="PROKAR_LIPOPROTEIN"/>
    <property type="match status" value="1"/>
</dbReference>
<evidence type="ECO:0000313" key="2">
    <source>
        <dbReference type="EMBL" id="MCM3714727.1"/>
    </source>
</evidence>
<reference evidence="2" key="1">
    <citation type="submission" date="2022-05" db="EMBL/GenBank/DDBJ databases">
        <title>Comparative Genomics of Spacecraft Associated Microbes.</title>
        <authorList>
            <person name="Tran M.T."/>
            <person name="Wright A."/>
            <person name="Seuylemezian A."/>
            <person name="Eisen J."/>
            <person name="Coil D."/>
        </authorList>
    </citation>
    <scope>NUCLEOTIDE SEQUENCE</scope>
    <source>
        <strain evidence="2">214.1.1</strain>
    </source>
</reference>
<sequence length="222" mass="24902">MNRLYLLVALGLLLTGCGTQAESQQSTEELMEGSGEKVGKLDFIPDDLPDSVETVRVSQMSLQKYYDSLTELYADTNVIAEVEITGVEKEVESEDTTYYNARVLDVLKGELSTKEIQVNQVGIMEEDEGSGEVYVLRDNPLMESKERYILFLDPHPSQKNVYSITGEYHGKFAVVNEQVHSVENPFSPEESSVSLNAFDPEKSRSVKGMAVDEFKQIIQELE</sequence>
<evidence type="ECO:0000256" key="1">
    <source>
        <dbReference type="SAM" id="SignalP"/>
    </source>
</evidence>
<dbReference type="AlphaFoldDB" id="A0A9X2IPS1"/>
<keyword evidence="1" id="KW-0732">Signal</keyword>
<feature type="chain" id="PRO_5040903687" description="Lipoprotein" evidence="1">
    <location>
        <begin position="22"/>
        <end position="222"/>
    </location>
</feature>
<name>A0A9X2IPS1_9BACI</name>
<protein>
    <recommendedName>
        <fullName evidence="4">Lipoprotein</fullName>
    </recommendedName>
</protein>
<dbReference type="EMBL" id="JAMBOL010000009">
    <property type="protein sequence ID" value="MCM3714727.1"/>
    <property type="molecule type" value="Genomic_DNA"/>
</dbReference>
<organism evidence="2 3">
    <name type="scientific">Halalkalibacter oceani</name>
    <dbReference type="NCBI Taxonomy" id="1653776"/>
    <lineage>
        <taxon>Bacteria</taxon>
        <taxon>Bacillati</taxon>
        <taxon>Bacillota</taxon>
        <taxon>Bacilli</taxon>
        <taxon>Bacillales</taxon>
        <taxon>Bacillaceae</taxon>
        <taxon>Halalkalibacter</taxon>
    </lineage>
</organism>
<evidence type="ECO:0008006" key="4">
    <source>
        <dbReference type="Google" id="ProtNLM"/>
    </source>
</evidence>
<comment type="caution">
    <text evidence="2">The sequence shown here is derived from an EMBL/GenBank/DDBJ whole genome shotgun (WGS) entry which is preliminary data.</text>
</comment>
<gene>
    <name evidence="2" type="ORF">M3202_11625</name>
</gene>
<accession>A0A9X2IPS1</accession>
<feature type="signal peptide" evidence="1">
    <location>
        <begin position="1"/>
        <end position="21"/>
    </location>
</feature>
<dbReference type="RefSeq" id="WP_251223494.1">
    <property type="nucleotide sequence ID" value="NZ_JAMBOL010000009.1"/>
</dbReference>
<keyword evidence="3" id="KW-1185">Reference proteome</keyword>
<evidence type="ECO:0000313" key="3">
    <source>
        <dbReference type="Proteomes" id="UP001139179"/>
    </source>
</evidence>
<proteinExistence type="predicted"/>
<dbReference type="Proteomes" id="UP001139179">
    <property type="component" value="Unassembled WGS sequence"/>
</dbReference>